<name>A0A5C5VN99_9PLAN</name>
<reference evidence="2 3" key="1">
    <citation type="submission" date="2019-02" db="EMBL/GenBank/DDBJ databases">
        <title>Deep-cultivation of Planctomycetes and their phenomic and genomic characterization uncovers novel biology.</title>
        <authorList>
            <person name="Wiegand S."/>
            <person name="Jogler M."/>
            <person name="Boedeker C."/>
            <person name="Pinto D."/>
            <person name="Vollmers J."/>
            <person name="Rivas-Marin E."/>
            <person name="Kohn T."/>
            <person name="Peeters S.H."/>
            <person name="Heuer A."/>
            <person name="Rast P."/>
            <person name="Oberbeckmann S."/>
            <person name="Bunk B."/>
            <person name="Jeske O."/>
            <person name="Meyerdierks A."/>
            <person name="Storesund J.E."/>
            <person name="Kallscheuer N."/>
            <person name="Luecker S."/>
            <person name="Lage O.M."/>
            <person name="Pohl T."/>
            <person name="Merkel B.J."/>
            <person name="Hornburger P."/>
            <person name="Mueller R.-W."/>
            <person name="Bruemmer F."/>
            <person name="Labrenz M."/>
            <person name="Spormann A.M."/>
            <person name="Op Den Camp H."/>
            <person name="Overmann J."/>
            <person name="Amann R."/>
            <person name="Jetten M.S.M."/>
            <person name="Mascher T."/>
            <person name="Medema M.H."/>
            <person name="Devos D.P."/>
            <person name="Kaster A.-K."/>
            <person name="Ovreas L."/>
            <person name="Rohde M."/>
            <person name="Galperin M.Y."/>
            <person name="Jogler C."/>
        </authorList>
    </citation>
    <scope>NUCLEOTIDE SEQUENCE [LARGE SCALE GENOMIC DNA]</scope>
    <source>
        <strain evidence="2 3">KOR42</strain>
    </source>
</reference>
<dbReference type="EMBL" id="SIHI01000058">
    <property type="protein sequence ID" value="TWT40038.1"/>
    <property type="molecule type" value="Genomic_DNA"/>
</dbReference>
<dbReference type="Proteomes" id="UP000317243">
    <property type="component" value="Unassembled WGS sequence"/>
</dbReference>
<gene>
    <name evidence="2" type="ORF">KOR42_50390</name>
</gene>
<evidence type="ECO:0000313" key="2">
    <source>
        <dbReference type="EMBL" id="TWT40038.1"/>
    </source>
</evidence>
<feature type="region of interest" description="Disordered" evidence="1">
    <location>
        <begin position="29"/>
        <end position="73"/>
    </location>
</feature>
<dbReference type="AlphaFoldDB" id="A0A5C5VN99"/>
<accession>A0A5C5VN99</accession>
<comment type="caution">
    <text evidence="2">The sequence shown here is derived from an EMBL/GenBank/DDBJ whole genome shotgun (WGS) entry which is preliminary data.</text>
</comment>
<organism evidence="2 3">
    <name type="scientific">Thalassoglobus neptunius</name>
    <dbReference type="NCBI Taxonomy" id="1938619"/>
    <lineage>
        <taxon>Bacteria</taxon>
        <taxon>Pseudomonadati</taxon>
        <taxon>Planctomycetota</taxon>
        <taxon>Planctomycetia</taxon>
        <taxon>Planctomycetales</taxon>
        <taxon>Planctomycetaceae</taxon>
        <taxon>Thalassoglobus</taxon>
    </lineage>
</organism>
<evidence type="ECO:0000256" key="1">
    <source>
        <dbReference type="SAM" id="MobiDB-lite"/>
    </source>
</evidence>
<protein>
    <submittedName>
        <fullName evidence="2">Uncharacterized protein</fullName>
    </submittedName>
</protein>
<evidence type="ECO:0000313" key="3">
    <source>
        <dbReference type="Proteomes" id="UP000317243"/>
    </source>
</evidence>
<proteinExistence type="predicted"/>
<keyword evidence="3" id="KW-1185">Reference proteome</keyword>
<sequence length="178" mass="19367">MSRAFPKTLISICLLLLVAVSLSVSPGWRHAHHGGEDSHSHSHSGVHSHDRSHVRCHSNHQVEEEGAESQLRSNRSHLHISILGFQLTLPDFKGTGTSGVSTTSGRDSDAEAARGELVDIRSPWDFGQLMQLLFLVHAPVPGRLHLMPDESTTRHFALTAVIRGRLPDAPATPPPKVA</sequence>